<evidence type="ECO:0000256" key="2">
    <source>
        <dbReference type="ARBA" id="ARBA00023043"/>
    </source>
</evidence>
<evidence type="ECO:0000256" key="3">
    <source>
        <dbReference type="PROSITE-ProRule" id="PRU00023"/>
    </source>
</evidence>
<comment type="caution">
    <text evidence="5">The sequence shown here is derived from an EMBL/GenBank/DDBJ whole genome shotgun (WGS) entry which is preliminary data.</text>
</comment>
<feature type="region of interest" description="Disordered" evidence="4">
    <location>
        <begin position="187"/>
        <end position="251"/>
    </location>
</feature>
<dbReference type="InterPro" id="IPR002110">
    <property type="entry name" value="Ankyrin_rpt"/>
</dbReference>
<protein>
    <submittedName>
        <fullName evidence="5">Uncharacterized protein</fullName>
    </submittedName>
</protein>
<dbReference type="PANTHER" id="PTHR24198">
    <property type="entry name" value="ANKYRIN REPEAT AND PROTEIN KINASE DOMAIN-CONTAINING PROTEIN"/>
    <property type="match status" value="1"/>
</dbReference>
<dbReference type="SUPFAM" id="SSF48403">
    <property type="entry name" value="Ankyrin repeat"/>
    <property type="match status" value="1"/>
</dbReference>
<sequence length="251" mass="28112">MQNITFLLVMQDGDAVLHIAARCGELEMVKLLLKTSNVDPNHENKIDGDTPLHKAVRDKNLSMVQLLLERGDIIPDKVNRFHALGLPVEIRTLDKDSAKVFTHLLEEESYPHFESRVILAGEQGTGKTTIARYLVGKGPTKVRKSTDGIGLYTGLSYIDRDTDEWLDGKQDFSLAELTISRSLRQKPSDIPASSFSTEQSTDLSKQGDESLMSAQSVRSNEQQEVLMERNKIQSVPVEAEKDNSRSRERGF</sequence>
<keyword evidence="6" id="KW-1185">Reference proteome</keyword>
<feature type="repeat" description="ANK" evidence="3">
    <location>
        <begin position="47"/>
        <end position="71"/>
    </location>
</feature>
<dbReference type="Pfam" id="PF12796">
    <property type="entry name" value="Ank_2"/>
    <property type="match status" value="1"/>
</dbReference>
<keyword evidence="1" id="KW-0677">Repeat</keyword>
<feature type="compositionally biased region" description="Polar residues" evidence="4">
    <location>
        <begin position="212"/>
        <end position="223"/>
    </location>
</feature>
<dbReference type="OrthoDB" id="6149245at2759"/>
<reference evidence="5" key="1">
    <citation type="submission" date="2018-11" db="EMBL/GenBank/DDBJ databases">
        <authorList>
            <person name="Alioto T."/>
            <person name="Alioto T."/>
        </authorList>
    </citation>
    <scope>NUCLEOTIDE SEQUENCE</scope>
</reference>
<dbReference type="Gene3D" id="1.25.40.20">
    <property type="entry name" value="Ankyrin repeat-containing domain"/>
    <property type="match status" value="1"/>
</dbReference>
<dbReference type="SMART" id="SM00248">
    <property type="entry name" value="ANK"/>
    <property type="match status" value="2"/>
</dbReference>
<dbReference type="Proteomes" id="UP000596742">
    <property type="component" value="Unassembled WGS sequence"/>
</dbReference>
<proteinExistence type="predicted"/>
<evidence type="ECO:0000313" key="5">
    <source>
        <dbReference type="EMBL" id="VDI58394.1"/>
    </source>
</evidence>
<feature type="compositionally biased region" description="Polar residues" evidence="4">
    <location>
        <begin position="191"/>
        <end position="204"/>
    </location>
</feature>
<dbReference type="PROSITE" id="PS50297">
    <property type="entry name" value="ANK_REP_REGION"/>
    <property type="match status" value="2"/>
</dbReference>
<evidence type="ECO:0000313" key="6">
    <source>
        <dbReference type="Proteomes" id="UP000596742"/>
    </source>
</evidence>
<evidence type="ECO:0000256" key="1">
    <source>
        <dbReference type="ARBA" id="ARBA00022737"/>
    </source>
</evidence>
<organism evidence="5 6">
    <name type="scientific">Mytilus galloprovincialis</name>
    <name type="common">Mediterranean mussel</name>
    <dbReference type="NCBI Taxonomy" id="29158"/>
    <lineage>
        <taxon>Eukaryota</taxon>
        <taxon>Metazoa</taxon>
        <taxon>Spiralia</taxon>
        <taxon>Lophotrochozoa</taxon>
        <taxon>Mollusca</taxon>
        <taxon>Bivalvia</taxon>
        <taxon>Autobranchia</taxon>
        <taxon>Pteriomorphia</taxon>
        <taxon>Mytilida</taxon>
        <taxon>Mytiloidea</taxon>
        <taxon>Mytilidae</taxon>
        <taxon>Mytilinae</taxon>
        <taxon>Mytilus</taxon>
    </lineage>
</organism>
<name>A0A8B6G483_MYTGA</name>
<dbReference type="AlphaFoldDB" id="A0A8B6G483"/>
<accession>A0A8B6G483</accession>
<feature type="compositionally biased region" description="Basic and acidic residues" evidence="4">
    <location>
        <begin position="238"/>
        <end position="251"/>
    </location>
</feature>
<dbReference type="InterPro" id="IPR036770">
    <property type="entry name" value="Ankyrin_rpt-contain_sf"/>
</dbReference>
<feature type="repeat" description="ANK" evidence="3">
    <location>
        <begin position="12"/>
        <end position="34"/>
    </location>
</feature>
<dbReference type="EMBL" id="UYJE01007848">
    <property type="protein sequence ID" value="VDI58394.1"/>
    <property type="molecule type" value="Genomic_DNA"/>
</dbReference>
<gene>
    <name evidence="5" type="ORF">MGAL_10B076082</name>
</gene>
<dbReference type="GO" id="GO:0005737">
    <property type="term" value="C:cytoplasm"/>
    <property type="evidence" value="ECO:0007669"/>
    <property type="project" value="TreeGrafter"/>
</dbReference>
<dbReference type="PANTHER" id="PTHR24198:SF165">
    <property type="entry name" value="ANKYRIN REPEAT-CONTAINING PROTEIN-RELATED"/>
    <property type="match status" value="1"/>
</dbReference>
<evidence type="ECO:0000256" key="4">
    <source>
        <dbReference type="SAM" id="MobiDB-lite"/>
    </source>
</evidence>
<keyword evidence="2 3" id="KW-0040">ANK repeat</keyword>
<dbReference type="PROSITE" id="PS50088">
    <property type="entry name" value="ANK_REPEAT"/>
    <property type="match status" value="2"/>
</dbReference>